<evidence type="ECO:0000256" key="2">
    <source>
        <dbReference type="ARBA" id="ARBA00022676"/>
    </source>
</evidence>
<dbReference type="InterPro" id="IPR007657">
    <property type="entry name" value="Glycosyltransferase_61"/>
</dbReference>
<feature type="compositionally biased region" description="Basic residues" evidence="11">
    <location>
        <begin position="594"/>
        <end position="613"/>
    </location>
</feature>
<feature type="region of interest" description="Disordered" evidence="11">
    <location>
        <begin position="417"/>
        <end position="458"/>
    </location>
</feature>
<keyword evidence="2" id="KW-0328">Glycosyltransferase</keyword>
<feature type="compositionally biased region" description="Low complexity" evidence="11">
    <location>
        <begin position="418"/>
        <end position="432"/>
    </location>
</feature>
<reference evidence="14" key="1">
    <citation type="submission" date="2016-11" db="UniProtKB">
        <authorList>
            <consortium name="WormBaseParasite"/>
        </authorList>
    </citation>
    <scope>IDENTIFICATION</scope>
</reference>
<dbReference type="EC" id="2.4.1.255" evidence="1"/>
<keyword evidence="4" id="KW-0732">Signal</keyword>
<keyword evidence="3" id="KW-0808">Transferase</keyword>
<evidence type="ECO:0000256" key="9">
    <source>
        <dbReference type="ARBA" id="ARBA00048317"/>
    </source>
</evidence>
<evidence type="ECO:0000313" key="13">
    <source>
        <dbReference type="Proteomes" id="UP000095280"/>
    </source>
</evidence>
<evidence type="ECO:0000313" key="14">
    <source>
        <dbReference type="WBParaSite" id="maker-uti_cns_0000045-snap-gene-0.4-mRNA-1"/>
    </source>
</evidence>
<feature type="domain" description="Glycosyltransferase 61 catalytic" evidence="12">
    <location>
        <begin position="1209"/>
        <end position="1338"/>
    </location>
</feature>
<feature type="region of interest" description="Disordered" evidence="11">
    <location>
        <begin position="594"/>
        <end position="643"/>
    </location>
</feature>
<dbReference type="Pfam" id="PF04577">
    <property type="entry name" value="Glyco_transf_61"/>
    <property type="match status" value="1"/>
</dbReference>
<evidence type="ECO:0000259" key="12">
    <source>
        <dbReference type="Pfam" id="PF04577"/>
    </source>
</evidence>
<dbReference type="Proteomes" id="UP000095280">
    <property type="component" value="Unplaced"/>
</dbReference>
<evidence type="ECO:0000256" key="6">
    <source>
        <dbReference type="ARBA" id="ARBA00023180"/>
    </source>
</evidence>
<evidence type="ECO:0000256" key="8">
    <source>
        <dbReference type="ARBA" id="ARBA00042574"/>
    </source>
</evidence>
<dbReference type="GO" id="GO:0097363">
    <property type="term" value="F:protein O-acetylglucosaminyltransferase activity"/>
    <property type="evidence" value="ECO:0007669"/>
    <property type="project" value="UniProtKB-EC"/>
</dbReference>
<sequence length="1403" mass="148882">MWLHLESSLGRGTPEQLRYRWATAPLTLEWLLNSVNSEPHELAGLQLRRYVDRLLTGPRQASKAMKLKQAGNANFLLGLKDLPDRNKIVVSVKRRSIQEKVLGKISKSETAGLNSKESGSSQAGQLRILPTLEESGKLAQLVEAVIVWHQRSGVGKPLFLRFPSGLDIPDRPHAILELSEGGVMFCLPMIIDFVLVQLLSLSPVWSQAACPSTPVSVQYKPADELLLNDTLSHCVSVLGESESLQSCLMKSGRRNASGAVLQGGVCFAVQLWPSSEPNGCGAVWNFTAGAGHRVFLASDFLKRLPASVRSFSRSIAAGSVSSFSVPLTGCYAIAAQSGSGGSVSSPPSEFSPSVGGSGVQLSGTFHLAANAALSVVAGGSGGNGRDFSGAGGGGGSFVYSSGGGTLYLAAGGGGGATAGVDGSSGQPSSQSGTNAVKHSDASSGGGSGGTGGNGGTHDAGSKSYNGGCGAGWLGKSVSASGSGSHGRHGGGLSEGWIGGAGGSSAGIGGRAGGAGGFGGGGGGGGSGGGGGGYSGGGAGLSKLWAGGGGGSFLRRSRLRCLGVCEQHGRLGLRDPRQRRGLRALDELQRRRRNALGRKAMRRLAPPRHQLRHHCSSDPPVRPALRLSAPSDQLYRPPKQQPRRYYRALSDTRVKRQFAGVFVGALGAQREAEYSDINSAVRAAAEQTVLLMRPAQKSLPVWQSDPTIRQAHSTSSDCAETGSPFESLLDERQQADATMPSSPSLQLAPNRRAMQRIDRRSDNRLSVLGYADDLALLSSSVEGAQRQINRLVEEASSVGLVVNTLKTEVLTVPADIPADLNRLTYLGGLVPHVERRTSGGAEDLPGRPFVRSGPSSNSKRCLTARGLGCGRRWSKPSCALRRRDVDADGVDCLLCDAGAPDTANGADFVRSCRLCGAPSDAPCPNCDCMRSASMDDAGSSEQESLNSGIKRLLVPRVSGLHYHPLVGGSGNASGRSAANSDWSYGDPMQEERQLREWRSSEKHYCSHNLLTVPAGFARLKGGVIVNSSKGAGRKGGEEISEVLNQSENSEYWTLKPGAFRVVCPEKQPGIQLKDFVGAFQNPKSHLNLVYLPGSTTISDSELHQLQSDTQTKSQLAGPVLAITRYEYANLYHTMTDFYNAFVACVYYGIDPANATVLIVDGHPKGSLDGIWSTLFGRVVRIGELKSLQVVDDLIWVMMSYDAPLHQHNRPSLPLHEPFRRFFLSRHGLPFADTVGGAAASSLAGRNCTGLRLLFVWRRNYVAHPRNPRGSVVRKIANEEQLLAEAQTAFSKLHLRVSSAALENMDFRQQLKLISGVQILAGMHGAALSHTLFLPPGSALMELYPNYWSPGNIHFRAMARWRGLAYDRWVNSDPANELPDHKTRVPQGVVTRLLNNLLLQMGCSI</sequence>
<proteinExistence type="predicted"/>
<comment type="catalytic activity">
    <reaction evidence="9">
        <text>L-seryl-[protein] + UDP-N-acetyl-alpha-D-glucosamine = 3-O-(N-acetyl-beta-D-glucosaminyl)-L-seryl-[protein] + UDP + H(+)</text>
        <dbReference type="Rhea" id="RHEA:48904"/>
        <dbReference type="Rhea" id="RHEA-COMP:9863"/>
        <dbReference type="Rhea" id="RHEA-COMP:12251"/>
        <dbReference type="ChEBI" id="CHEBI:15378"/>
        <dbReference type="ChEBI" id="CHEBI:29999"/>
        <dbReference type="ChEBI" id="CHEBI:57705"/>
        <dbReference type="ChEBI" id="CHEBI:58223"/>
        <dbReference type="ChEBI" id="CHEBI:90838"/>
        <dbReference type="EC" id="2.4.1.255"/>
    </reaction>
</comment>
<dbReference type="PANTHER" id="PTHR20961">
    <property type="entry name" value="GLYCOSYLTRANSFERASE"/>
    <property type="match status" value="1"/>
</dbReference>
<dbReference type="PANTHER" id="PTHR20961:SF148">
    <property type="entry name" value="EGF DOMAIN-SPECIFIC O-LINKED N-ACETYLGLUCOSAMINE TRANSFERASE"/>
    <property type="match status" value="1"/>
</dbReference>
<name>A0A1I8FU25_9PLAT</name>
<evidence type="ECO:0000256" key="11">
    <source>
        <dbReference type="SAM" id="MobiDB-lite"/>
    </source>
</evidence>
<evidence type="ECO:0000256" key="4">
    <source>
        <dbReference type="ARBA" id="ARBA00022729"/>
    </source>
</evidence>
<evidence type="ECO:0000256" key="5">
    <source>
        <dbReference type="ARBA" id="ARBA00022824"/>
    </source>
</evidence>
<dbReference type="InterPro" id="IPR049625">
    <property type="entry name" value="Glyco_transf_61_cat"/>
</dbReference>
<evidence type="ECO:0000256" key="10">
    <source>
        <dbReference type="ARBA" id="ARBA00049432"/>
    </source>
</evidence>
<keyword evidence="6" id="KW-0325">Glycoprotein</keyword>
<evidence type="ECO:0000256" key="1">
    <source>
        <dbReference type="ARBA" id="ARBA00011970"/>
    </source>
</evidence>
<accession>A0A1I8FU25</accession>
<feature type="compositionally biased region" description="Gly residues" evidence="11">
    <location>
        <begin position="443"/>
        <end position="457"/>
    </location>
</feature>
<keyword evidence="13" id="KW-1185">Reference proteome</keyword>
<protein>
    <recommendedName>
        <fullName evidence="7">EGF domain-specific O-linked N-acetylglucosamine transferase</fullName>
        <ecNumber evidence="1">2.4.1.255</ecNumber>
    </recommendedName>
    <alternativeName>
        <fullName evidence="8">Extracellular O-linked N-acetylglucosamine transferase</fullName>
    </alternativeName>
</protein>
<dbReference type="WBParaSite" id="maker-uti_cns_0000045-snap-gene-0.4-mRNA-1">
    <property type="protein sequence ID" value="maker-uti_cns_0000045-snap-gene-0.4-mRNA-1"/>
    <property type="gene ID" value="maker-uti_cns_0000045-snap-gene-0.4"/>
</dbReference>
<evidence type="ECO:0000256" key="3">
    <source>
        <dbReference type="ARBA" id="ARBA00022679"/>
    </source>
</evidence>
<organism evidence="13 14">
    <name type="scientific">Macrostomum lignano</name>
    <dbReference type="NCBI Taxonomy" id="282301"/>
    <lineage>
        <taxon>Eukaryota</taxon>
        <taxon>Metazoa</taxon>
        <taxon>Spiralia</taxon>
        <taxon>Lophotrochozoa</taxon>
        <taxon>Platyhelminthes</taxon>
        <taxon>Rhabditophora</taxon>
        <taxon>Macrostomorpha</taxon>
        <taxon>Macrostomida</taxon>
        <taxon>Macrostomidae</taxon>
        <taxon>Macrostomum</taxon>
    </lineage>
</organism>
<comment type="catalytic activity">
    <reaction evidence="10">
        <text>L-threonyl-[protein] + UDP-N-acetyl-alpha-D-glucosamine = 3-O-(N-acetyl-beta-D-glucosaminyl)-L-threonyl-[protein] + UDP + H(+)</text>
        <dbReference type="Rhea" id="RHEA:48908"/>
        <dbReference type="Rhea" id="RHEA-COMP:11060"/>
        <dbReference type="Rhea" id="RHEA-COMP:12252"/>
        <dbReference type="ChEBI" id="CHEBI:15378"/>
        <dbReference type="ChEBI" id="CHEBI:30013"/>
        <dbReference type="ChEBI" id="CHEBI:57705"/>
        <dbReference type="ChEBI" id="CHEBI:58223"/>
        <dbReference type="ChEBI" id="CHEBI:90840"/>
        <dbReference type="EC" id="2.4.1.255"/>
    </reaction>
</comment>
<keyword evidence="5" id="KW-0256">Endoplasmic reticulum</keyword>
<evidence type="ECO:0000256" key="7">
    <source>
        <dbReference type="ARBA" id="ARBA00040944"/>
    </source>
</evidence>